<dbReference type="AlphaFoldDB" id="A0A6S6QMJ2"/>
<dbReference type="SUPFAM" id="SSF53850">
    <property type="entry name" value="Periplasmic binding protein-like II"/>
    <property type="match status" value="1"/>
</dbReference>
<dbReference type="Pfam" id="PF01547">
    <property type="entry name" value="SBP_bac_1"/>
    <property type="match status" value="1"/>
</dbReference>
<dbReference type="PANTHER" id="PTHR43649:SF33">
    <property type="entry name" value="POLYGALACTURONAN_RHAMNOGALACTURONAN-BINDING PROTEIN YTCQ"/>
    <property type="match status" value="1"/>
</dbReference>
<evidence type="ECO:0000256" key="1">
    <source>
        <dbReference type="ARBA" id="ARBA00022475"/>
    </source>
</evidence>
<keyword evidence="1" id="KW-1003">Cell membrane</keyword>
<organism evidence="6 7">
    <name type="scientific">Anaerocolumna cellulosilytica</name>
    <dbReference type="NCBI Taxonomy" id="433286"/>
    <lineage>
        <taxon>Bacteria</taxon>
        <taxon>Bacillati</taxon>
        <taxon>Bacillota</taxon>
        <taxon>Clostridia</taxon>
        <taxon>Lachnospirales</taxon>
        <taxon>Lachnospiraceae</taxon>
        <taxon>Anaerocolumna</taxon>
    </lineage>
</organism>
<keyword evidence="2" id="KW-0732">Signal</keyword>
<dbReference type="Proteomes" id="UP000515561">
    <property type="component" value="Chromosome"/>
</dbReference>
<evidence type="ECO:0000256" key="5">
    <source>
        <dbReference type="ARBA" id="ARBA00023288"/>
    </source>
</evidence>
<dbReference type="KEGG" id="acel:acsn021_01320"/>
<accession>A0A6S6QMJ2</accession>
<sequence>MRKSNFLKRGAALLLAGILATSFVGCGAKKETPEDKTNTTTEEESAVTLTFGMTTASAWKERYESFTDLPLGKELQKQTGVNLEMTHVEDKTAMNLLLATGEYPDIISYNWQLNYTGGEGKAIEDGVIYGMSEEFVKENAPDYWRVLNENPELLKQVKTPSGDIFGFAFILGDEILKGGYGLIIRDDWCEELGIELPETADEYYEMLKAFKEKKGVEIPLSVSSANLGTMLDRGIITSPFNLVTRELYLMDGKVQAGFYQQEYKDALAWLNKLYTEGLLDPNFITIDEPTVTSNMLTGKAGASVGSVGSVLGNWLSTNKDVADYSLAGLKNLVAQKGDRAMYGHYNTDVVGGTTVITTECEDKEAAAKFLNYGYSEEGHMLYNFGIEGVSYEMIDGKPIYTDLVMNNPDGLTSQQALSEYQLAYGNGPFVQDKDYLLQYYSTQEQIDALNRLTDNDAKNYKLPRITISSDLVSEYSSLTSDIKTYQDEMTMKFITGVESLNNYDKYLETLKNMGVERLIEIVQGAVDEYNSR</sequence>
<evidence type="ECO:0000313" key="7">
    <source>
        <dbReference type="Proteomes" id="UP000515561"/>
    </source>
</evidence>
<protein>
    <submittedName>
        <fullName evidence="6">Sugar ABC transporter permease</fullName>
    </submittedName>
</protein>
<proteinExistence type="predicted"/>
<keyword evidence="7" id="KW-1185">Reference proteome</keyword>
<gene>
    <name evidence="6" type="ORF">acsn021_01320</name>
</gene>
<evidence type="ECO:0000256" key="3">
    <source>
        <dbReference type="ARBA" id="ARBA00023136"/>
    </source>
</evidence>
<reference evidence="6 7" key="1">
    <citation type="journal article" date="2016" name="Int. J. Syst. Evol. Microbiol.">
        <title>Descriptions of Anaerotaenia torta gen. nov., sp. nov. and Anaerocolumna cellulosilytica gen. nov., sp. nov. isolated from a methanogenic reactor of cattle waste.</title>
        <authorList>
            <person name="Uek A."/>
            <person name="Ohtaki Y."/>
            <person name="Kaku N."/>
            <person name="Ueki K."/>
        </authorList>
    </citation>
    <scope>NUCLEOTIDE SEQUENCE [LARGE SCALE GENOMIC DNA]</scope>
    <source>
        <strain evidence="6 7">SN021</strain>
    </source>
</reference>
<dbReference type="Gene3D" id="3.40.190.10">
    <property type="entry name" value="Periplasmic binding protein-like II"/>
    <property type="match status" value="2"/>
</dbReference>
<dbReference type="PANTHER" id="PTHR43649">
    <property type="entry name" value="ARABINOSE-BINDING PROTEIN-RELATED"/>
    <property type="match status" value="1"/>
</dbReference>
<name>A0A6S6QMJ2_9FIRM</name>
<dbReference type="InterPro" id="IPR050490">
    <property type="entry name" value="Bact_solute-bd_prot1"/>
</dbReference>
<dbReference type="InterPro" id="IPR006059">
    <property type="entry name" value="SBP"/>
</dbReference>
<evidence type="ECO:0000313" key="6">
    <source>
        <dbReference type="EMBL" id="BCJ92563.1"/>
    </source>
</evidence>
<keyword evidence="5" id="KW-0449">Lipoprotein</keyword>
<dbReference type="PROSITE" id="PS51257">
    <property type="entry name" value="PROKAR_LIPOPROTEIN"/>
    <property type="match status" value="1"/>
</dbReference>
<keyword evidence="4" id="KW-0564">Palmitate</keyword>
<dbReference type="EMBL" id="AP023367">
    <property type="protein sequence ID" value="BCJ92563.1"/>
    <property type="molecule type" value="Genomic_DNA"/>
</dbReference>
<evidence type="ECO:0000256" key="4">
    <source>
        <dbReference type="ARBA" id="ARBA00023139"/>
    </source>
</evidence>
<keyword evidence="3" id="KW-0472">Membrane</keyword>
<dbReference type="RefSeq" id="WP_184093020.1">
    <property type="nucleotide sequence ID" value="NZ_AP023367.1"/>
</dbReference>
<evidence type="ECO:0000256" key="2">
    <source>
        <dbReference type="ARBA" id="ARBA00022729"/>
    </source>
</evidence>